<dbReference type="CDD" id="cd05379">
    <property type="entry name" value="CAP_bacterial"/>
    <property type="match status" value="1"/>
</dbReference>
<dbReference type="EMBL" id="MFKO01000002">
    <property type="protein sequence ID" value="OGG41798.1"/>
    <property type="molecule type" value="Genomic_DNA"/>
</dbReference>
<dbReference type="PANTHER" id="PTHR31157:SF1">
    <property type="entry name" value="SCP DOMAIN-CONTAINING PROTEIN"/>
    <property type="match status" value="1"/>
</dbReference>
<dbReference type="InterPro" id="IPR035940">
    <property type="entry name" value="CAP_sf"/>
</dbReference>
<protein>
    <recommendedName>
        <fullName evidence="2">SCP domain-containing protein</fullName>
    </recommendedName>
</protein>
<reference evidence="3 4" key="1">
    <citation type="journal article" date="2016" name="Nat. Commun.">
        <title>Thousands of microbial genomes shed light on interconnected biogeochemical processes in an aquifer system.</title>
        <authorList>
            <person name="Anantharaman K."/>
            <person name="Brown C.T."/>
            <person name="Hug L.A."/>
            <person name="Sharon I."/>
            <person name="Castelle C.J."/>
            <person name="Probst A.J."/>
            <person name="Thomas B.C."/>
            <person name="Singh A."/>
            <person name="Wilkins M.J."/>
            <person name="Karaoz U."/>
            <person name="Brodie E.L."/>
            <person name="Williams K.H."/>
            <person name="Hubbard S.S."/>
            <person name="Banfield J.F."/>
        </authorList>
    </citation>
    <scope>NUCLEOTIDE SEQUENCE [LARGE SCALE GENOMIC DNA]</scope>
</reference>
<keyword evidence="1" id="KW-0812">Transmembrane</keyword>
<evidence type="ECO:0000313" key="3">
    <source>
        <dbReference type="EMBL" id="OGG41798.1"/>
    </source>
</evidence>
<dbReference type="AlphaFoldDB" id="A0A1F6BY98"/>
<name>A0A1F6BY98_9BACT</name>
<sequence>MVGMLVLTLITFSVVNLQSILWLASEYLVAAVLPAVVLEETNASREREQLPTLRRNSELDEAARLKAENMAEVGYFSHWSPDGISPWHWFEEVGYSYAHAGENLAVHFTDSTAVVDAWLNSPSHRANILNEQYTEMGIGTAVGQFEGYDTVFVVQLFGAPAAAIPVVEPADTLGATADTPLTEDVAAAGAPTIAGESDDVRNVELTESGTVVLESFATTSDKTALAATAAPSGFWKLATSPRMVLQIVYSMIGLFVMGALLMALVLEWRRHHPIQIAYSAALLAVMIVLFEIHLVFSGAVTIA</sequence>
<evidence type="ECO:0000313" key="4">
    <source>
        <dbReference type="Proteomes" id="UP000176322"/>
    </source>
</evidence>
<proteinExistence type="predicted"/>
<comment type="caution">
    <text evidence="3">The sequence shown here is derived from an EMBL/GenBank/DDBJ whole genome shotgun (WGS) entry which is preliminary data.</text>
</comment>
<dbReference type="InterPro" id="IPR014044">
    <property type="entry name" value="CAP_dom"/>
</dbReference>
<accession>A0A1F6BY98</accession>
<keyword evidence="1" id="KW-1133">Transmembrane helix</keyword>
<gene>
    <name evidence="3" type="ORF">A2837_01120</name>
</gene>
<feature type="domain" description="SCP" evidence="2">
    <location>
        <begin position="38"/>
        <end position="156"/>
    </location>
</feature>
<dbReference type="Pfam" id="PF00188">
    <property type="entry name" value="CAP"/>
    <property type="match status" value="1"/>
</dbReference>
<dbReference type="SUPFAM" id="SSF55797">
    <property type="entry name" value="PR-1-like"/>
    <property type="match status" value="1"/>
</dbReference>
<feature type="transmembrane region" description="Helical" evidence="1">
    <location>
        <begin position="278"/>
        <end position="302"/>
    </location>
</feature>
<dbReference type="Gene3D" id="3.40.33.10">
    <property type="entry name" value="CAP"/>
    <property type="match status" value="1"/>
</dbReference>
<evidence type="ECO:0000256" key="1">
    <source>
        <dbReference type="SAM" id="Phobius"/>
    </source>
</evidence>
<dbReference type="STRING" id="1798475.A2837_01120"/>
<dbReference type="Proteomes" id="UP000176322">
    <property type="component" value="Unassembled WGS sequence"/>
</dbReference>
<organism evidence="3 4">
    <name type="scientific">Candidatus Kaiserbacteria bacterium RIFCSPHIGHO2_01_FULL_46_22</name>
    <dbReference type="NCBI Taxonomy" id="1798475"/>
    <lineage>
        <taxon>Bacteria</taxon>
        <taxon>Candidatus Kaiseribacteriota</taxon>
    </lineage>
</organism>
<keyword evidence="1" id="KW-0472">Membrane</keyword>
<dbReference type="PANTHER" id="PTHR31157">
    <property type="entry name" value="SCP DOMAIN-CONTAINING PROTEIN"/>
    <property type="match status" value="1"/>
</dbReference>
<evidence type="ECO:0000259" key="2">
    <source>
        <dbReference type="Pfam" id="PF00188"/>
    </source>
</evidence>
<feature type="transmembrane region" description="Helical" evidence="1">
    <location>
        <begin position="247"/>
        <end position="266"/>
    </location>
</feature>